<dbReference type="Proteomes" id="UP000325081">
    <property type="component" value="Unassembled WGS sequence"/>
</dbReference>
<dbReference type="PRINTS" id="PR00616">
    <property type="entry name" value="CCAATSUBUNTB"/>
</dbReference>
<feature type="region of interest" description="Disordered" evidence="7">
    <location>
        <begin position="317"/>
        <end position="350"/>
    </location>
</feature>
<gene>
    <name evidence="8" type="ORF">STAS_27005</name>
</gene>
<feature type="region of interest" description="Disordered" evidence="7">
    <location>
        <begin position="1"/>
        <end position="30"/>
    </location>
</feature>
<dbReference type="OrthoDB" id="1097733at2759"/>
<keyword evidence="5 6" id="KW-0539">Nucleus</keyword>
<keyword evidence="9" id="KW-1185">Reference proteome</keyword>
<dbReference type="AlphaFoldDB" id="A0A5A7QXP5"/>
<evidence type="ECO:0000256" key="2">
    <source>
        <dbReference type="ARBA" id="ARBA00023015"/>
    </source>
</evidence>
<keyword evidence="4 6" id="KW-0804">Transcription</keyword>
<organism evidence="8 9">
    <name type="scientific">Striga asiatica</name>
    <name type="common">Asiatic witchweed</name>
    <name type="synonym">Buchnera asiatica</name>
    <dbReference type="NCBI Taxonomy" id="4170"/>
    <lineage>
        <taxon>Eukaryota</taxon>
        <taxon>Viridiplantae</taxon>
        <taxon>Streptophyta</taxon>
        <taxon>Embryophyta</taxon>
        <taxon>Tracheophyta</taxon>
        <taxon>Spermatophyta</taxon>
        <taxon>Magnoliopsida</taxon>
        <taxon>eudicotyledons</taxon>
        <taxon>Gunneridae</taxon>
        <taxon>Pentapetalae</taxon>
        <taxon>asterids</taxon>
        <taxon>lamiids</taxon>
        <taxon>Lamiales</taxon>
        <taxon>Orobanchaceae</taxon>
        <taxon>Buchnereae</taxon>
        <taxon>Striga</taxon>
    </lineage>
</organism>
<dbReference type="PANTHER" id="PTHR12632">
    <property type="entry name" value="TRANSCRIPTION FACTOR NF-Y ALPHA-RELATED"/>
    <property type="match status" value="1"/>
</dbReference>
<accession>A0A5A7QXP5</accession>
<comment type="subunit">
    <text evidence="6">Heterotrimer.</text>
</comment>
<reference evidence="9" key="1">
    <citation type="journal article" date="2019" name="Curr. Biol.">
        <title>Genome Sequence of Striga asiatica Provides Insight into the Evolution of Plant Parasitism.</title>
        <authorList>
            <person name="Yoshida S."/>
            <person name="Kim S."/>
            <person name="Wafula E.K."/>
            <person name="Tanskanen J."/>
            <person name="Kim Y.M."/>
            <person name="Honaas L."/>
            <person name="Yang Z."/>
            <person name="Spallek T."/>
            <person name="Conn C.E."/>
            <person name="Ichihashi Y."/>
            <person name="Cheong K."/>
            <person name="Cui S."/>
            <person name="Der J.P."/>
            <person name="Gundlach H."/>
            <person name="Jiao Y."/>
            <person name="Hori C."/>
            <person name="Ishida J.K."/>
            <person name="Kasahara H."/>
            <person name="Kiba T."/>
            <person name="Kim M.S."/>
            <person name="Koo N."/>
            <person name="Laohavisit A."/>
            <person name="Lee Y.H."/>
            <person name="Lumba S."/>
            <person name="McCourt P."/>
            <person name="Mortimer J.C."/>
            <person name="Mutuku J.M."/>
            <person name="Nomura T."/>
            <person name="Sasaki-Sekimoto Y."/>
            <person name="Seto Y."/>
            <person name="Wang Y."/>
            <person name="Wakatake T."/>
            <person name="Sakakibara H."/>
            <person name="Demura T."/>
            <person name="Yamaguchi S."/>
            <person name="Yoneyama K."/>
            <person name="Manabe R.I."/>
            <person name="Nelson D.C."/>
            <person name="Schulman A.H."/>
            <person name="Timko M.P."/>
            <person name="dePamphilis C.W."/>
            <person name="Choi D."/>
            <person name="Shirasu K."/>
        </authorList>
    </citation>
    <scope>NUCLEOTIDE SEQUENCE [LARGE SCALE GENOMIC DNA]</scope>
    <source>
        <strain evidence="9">cv. UVA1</strain>
    </source>
</reference>
<evidence type="ECO:0000256" key="3">
    <source>
        <dbReference type="ARBA" id="ARBA00023125"/>
    </source>
</evidence>
<evidence type="ECO:0000256" key="4">
    <source>
        <dbReference type="ARBA" id="ARBA00023163"/>
    </source>
</evidence>
<name>A0A5A7QXP5_STRAF</name>
<dbReference type="Pfam" id="PF02045">
    <property type="entry name" value="CBFB_NFYA"/>
    <property type="match status" value="1"/>
</dbReference>
<proteinExistence type="inferred from homology"/>
<comment type="caution">
    <text evidence="8">The sequence shown here is derived from an EMBL/GenBank/DDBJ whole genome shotgun (WGS) entry which is preliminary data.</text>
</comment>
<comment type="function">
    <text evidence="6">Component of the sequence-specific heterotrimeric transcription factor (NF-Y) which specifically recognizes a 5'-CCAAT-3' box motif found in the promoters of its target genes.</text>
</comment>
<dbReference type="GO" id="GO:0005634">
    <property type="term" value="C:nucleus"/>
    <property type="evidence" value="ECO:0007669"/>
    <property type="project" value="UniProtKB-SubCell"/>
</dbReference>
<dbReference type="SMART" id="SM00521">
    <property type="entry name" value="CBF"/>
    <property type="match status" value="1"/>
</dbReference>
<keyword evidence="2 6" id="KW-0805">Transcription regulation</keyword>
<comment type="similarity">
    <text evidence="6">Belongs to the NFYA/HAP2 subunit family.</text>
</comment>
<sequence length="386" mass="43559">MEDDGAGPTSKIPDEQPLTGSIPDGGAFPTANPFYDAYSASTRRRRSSSRTISTFRPTTTPWSSRWGIFRRPSRGKVGISEQTLLGKEGQANPELLDFEALIEGFDLATPLDLKRISIVIDNLCFINFFRSGLDEDRDLSLIFHMLWFEPEFENLSFQSRSKRCRRLEEFFSRSSSSAIVGFLETCKKKADLPNSGTDYLGHQVQMEHHNESLDSASYPFGESYFRKITTVYNPNPVVYPQVMEIASARAVLPLECTENMVPIYVNAKQYHAIVRRRKIRARLEAQNKITKSRKPYLHESRHLHALKRARGSGGCFLNTKSEEKSKPPGQEFCKKSENNSSWGASTPSASSDVSCIFNNSNDIFPPPDLEISIDSAERYMQIGTRA</sequence>
<evidence type="ECO:0000256" key="1">
    <source>
        <dbReference type="ARBA" id="ARBA00004123"/>
    </source>
</evidence>
<evidence type="ECO:0000313" key="8">
    <source>
        <dbReference type="EMBL" id="GER49742.1"/>
    </source>
</evidence>
<dbReference type="PROSITE" id="PS51152">
    <property type="entry name" value="NFYA_HAP2_2"/>
    <property type="match status" value="1"/>
</dbReference>
<comment type="subcellular location">
    <subcellularLocation>
        <location evidence="1 6">Nucleus</location>
    </subcellularLocation>
</comment>
<evidence type="ECO:0000313" key="9">
    <source>
        <dbReference type="Proteomes" id="UP000325081"/>
    </source>
</evidence>
<feature type="compositionally biased region" description="Low complexity" evidence="7">
    <location>
        <begin position="340"/>
        <end position="350"/>
    </location>
</feature>
<keyword evidence="3 6" id="KW-0238">DNA-binding</keyword>
<protein>
    <recommendedName>
        <fullName evidence="6">Nuclear transcription factor Y subunit</fullName>
    </recommendedName>
</protein>
<evidence type="ECO:0000256" key="6">
    <source>
        <dbReference type="RuleBase" id="RU367155"/>
    </source>
</evidence>
<dbReference type="Gene3D" id="6.10.250.2430">
    <property type="match status" value="1"/>
</dbReference>
<dbReference type="GO" id="GO:0003677">
    <property type="term" value="F:DNA binding"/>
    <property type="evidence" value="ECO:0007669"/>
    <property type="project" value="UniProtKB-KW"/>
</dbReference>
<evidence type="ECO:0000256" key="7">
    <source>
        <dbReference type="SAM" id="MobiDB-lite"/>
    </source>
</evidence>
<evidence type="ECO:0000256" key="5">
    <source>
        <dbReference type="ARBA" id="ARBA00023242"/>
    </source>
</evidence>
<dbReference type="EMBL" id="BKCP01008738">
    <property type="protein sequence ID" value="GER49742.1"/>
    <property type="molecule type" value="Genomic_DNA"/>
</dbReference>
<dbReference type="GO" id="GO:0003700">
    <property type="term" value="F:DNA-binding transcription factor activity"/>
    <property type="evidence" value="ECO:0007669"/>
    <property type="project" value="UniProtKB-UniRule"/>
</dbReference>
<feature type="compositionally biased region" description="Basic and acidic residues" evidence="7">
    <location>
        <begin position="320"/>
        <end position="337"/>
    </location>
</feature>
<dbReference type="InterPro" id="IPR001289">
    <property type="entry name" value="NFYA"/>
</dbReference>